<evidence type="ECO:0000256" key="8">
    <source>
        <dbReference type="ARBA" id="ARBA00022909"/>
    </source>
</evidence>
<dbReference type="EMBL" id="SPIA01000004">
    <property type="protein sequence ID" value="TFH67307.1"/>
    <property type="molecule type" value="Genomic_DNA"/>
</dbReference>
<dbReference type="EC" id="2.5.1.15" evidence="4"/>
<comment type="caution">
    <text evidence="10">The sequence shown here is derived from an EMBL/GenBank/DDBJ whole genome shotgun (WGS) entry which is preliminary data.</text>
</comment>
<dbReference type="Gene3D" id="3.20.20.20">
    <property type="entry name" value="Dihydropteroate synthase-like"/>
    <property type="match status" value="1"/>
</dbReference>
<keyword evidence="7" id="KW-0460">Magnesium</keyword>
<accession>A0A4Y8UHN9</accession>
<dbReference type="AlphaFoldDB" id="A0A4Y8UHN9"/>
<evidence type="ECO:0000256" key="2">
    <source>
        <dbReference type="ARBA" id="ARBA00001946"/>
    </source>
</evidence>
<keyword evidence="8" id="KW-0289">Folate biosynthesis</keyword>
<dbReference type="InterPro" id="IPR006390">
    <property type="entry name" value="DHP_synth_dom"/>
</dbReference>
<evidence type="ECO:0000256" key="5">
    <source>
        <dbReference type="ARBA" id="ARBA00022679"/>
    </source>
</evidence>
<organism evidence="10 11">
    <name type="scientific">Gammaproteobacteria bacterium LSUCC0057</name>
    <dbReference type="NCBI Taxonomy" id="2559237"/>
    <lineage>
        <taxon>Bacteria</taxon>
        <taxon>Pseudomonadati</taxon>
        <taxon>Pseudomonadota</taxon>
        <taxon>Gammaproteobacteria</taxon>
        <taxon>Cellvibrionales</taxon>
        <taxon>Porticoccaceae</taxon>
        <taxon>SAR92 clade</taxon>
    </lineage>
</organism>
<dbReference type="Proteomes" id="UP000298133">
    <property type="component" value="Unassembled WGS sequence"/>
</dbReference>
<sequence length="270" mass="28396">MGILNVTPDSFSDGGVYFCDSSANIAGAIDAAATMVADGAAIIDIGGESTRPGAAPVSVEQELQRVLPVVEALASRLDVVLSVDTSSAAVMTAAASAGAGMINDVRALRRDGALAAAAATELPICLMHMQAEPATMQASPRYTDVVAEVGAFLQQRINRCEQAGISRERLLLDPGFGFGKTLQHNLELFQALPQLAQQHLPLLVGVSRKSMIGQLLDCSVAERTNGSVVLALLAAQALHRQSGCLLRVHDVKETVQALKLWQATRSLEEN</sequence>
<evidence type="ECO:0000256" key="3">
    <source>
        <dbReference type="ARBA" id="ARBA00004763"/>
    </source>
</evidence>
<dbReference type="CDD" id="cd00739">
    <property type="entry name" value="DHPS"/>
    <property type="match status" value="1"/>
</dbReference>
<evidence type="ECO:0000256" key="6">
    <source>
        <dbReference type="ARBA" id="ARBA00022723"/>
    </source>
</evidence>
<gene>
    <name evidence="10" type="primary">folP</name>
    <name evidence="10" type="ORF">E3W66_09095</name>
</gene>
<feature type="domain" description="Pterin-binding" evidence="9">
    <location>
        <begin position="1"/>
        <end position="259"/>
    </location>
</feature>
<dbReference type="OrthoDB" id="9811744at2"/>
<comment type="pathway">
    <text evidence="3">Cofactor biosynthesis; tetrahydrofolate biosynthesis; 7,8-dihydrofolate from 2-amino-4-hydroxy-6-hydroxymethyl-7,8-dihydropteridine diphosphate and 4-aminobenzoate: step 1/2.</text>
</comment>
<keyword evidence="11" id="KW-1185">Reference proteome</keyword>
<dbReference type="GO" id="GO:0046654">
    <property type="term" value="P:tetrahydrofolate biosynthetic process"/>
    <property type="evidence" value="ECO:0007669"/>
    <property type="project" value="TreeGrafter"/>
</dbReference>
<dbReference type="GO" id="GO:0046872">
    <property type="term" value="F:metal ion binding"/>
    <property type="evidence" value="ECO:0007669"/>
    <property type="project" value="UniProtKB-KW"/>
</dbReference>
<dbReference type="Pfam" id="PF00809">
    <property type="entry name" value="Pterin_bind"/>
    <property type="match status" value="1"/>
</dbReference>
<protein>
    <recommendedName>
        <fullName evidence="4">dihydropteroate synthase</fullName>
        <ecNumber evidence="4">2.5.1.15</ecNumber>
    </recommendedName>
</protein>
<name>A0A4Y8UHN9_9GAMM</name>
<dbReference type="PANTHER" id="PTHR20941:SF1">
    <property type="entry name" value="FOLIC ACID SYNTHESIS PROTEIN FOL1"/>
    <property type="match status" value="1"/>
</dbReference>
<evidence type="ECO:0000256" key="1">
    <source>
        <dbReference type="ARBA" id="ARBA00000012"/>
    </source>
</evidence>
<evidence type="ECO:0000256" key="4">
    <source>
        <dbReference type="ARBA" id="ARBA00012458"/>
    </source>
</evidence>
<dbReference type="PANTHER" id="PTHR20941">
    <property type="entry name" value="FOLATE SYNTHESIS PROTEINS"/>
    <property type="match status" value="1"/>
</dbReference>
<evidence type="ECO:0000256" key="7">
    <source>
        <dbReference type="ARBA" id="ARBA00022842"/>
    </source>
</evidence>
<dbReference type="InterPro" id="IPR011005">
    <property type="entry name" value="Dihydropteroate_synth-like_sf"/>
</dbReference>
<comment type="cofactor">
    <cofactor evidence="2">
        <name>Mg(2+)</name>
        <dbReference type="ChEBI" id="CHEBI:18420"/>
    </cofactor>
</comment>
<evidence type="ECO:0000313" key="11">
    <source>
        <dbReference type="Proteomes" id="UP000298133"/>
    </source>
</evidence>
<dbReference type="GO" id="GO:0005829">
    <property type="term" value="C:cytosol"/>
    <property type="evidence" value="ECO:0007669"/>
    <property type="project" value="TreeGrafter"/>
</dbReference>
<dbReference type="PROSITE" id="PS50972">
    <property type="entry name" value="PTERIN_BINDING"/>
    <property type="match status" value="1"/>
</dbReference>
<keyword evidence="6" id="KW-0479">Metal-binding</keyword>
<dbReference type="GO" id="GO:0046656">
    <property type="term" value="P:folic acid biosynthetic process"/>
    <property type="evidence" value="ECO:0007669"/>
    <property type="project" value="UniProtKB-KW"/>
</dbReference>
<dbReference type="GO" id="GO:0004156">
    <property type="term" value="F:dihydropteroate synthase activity"/>
    <property type="evidence" value="ECO:0007669"/>
    <property type="project" value="UniProtKB-EC"/>
</dbReference>
<dbReference type="NCBIfam" id="TIGR01496">
    <property type="entry name" value="DHPS"/>
    <property type="match status" value="1"/>
</dbReference>
<dbReference type="SUPFAM" id="SSF51717">
    <property type="entry name" value="Dihydropteroate synthetase-like"/>
    <property type="match status" value="1"/>
</dbReference>
<dbReference type="InterPro" id="IPR000489">
    <property type="entry name" value="Pterin-binding_dom"/>
</dbReference>
<dbReference type="PROSITE" id="PS00793">
    <property type="entry name" value="DHPS_2"/>
    <property type="match status" value="1"/>
</dbReference>
<proteinExistence type="predicted"/>
<reference evidence="10 11" key="1">
    <citation type="submission" date="2019-03" db="EMBL/GenBank/DDBJ databases">
        <title>Draft genome of Gammaproteobacteria bacterium LSUCC0057, a member of the SAR92 clade.</title>
        <authorList>
            <person name="Lanclos V.C."/>
            <person name="Doiron C."/>
            <person name="Henson M.W."/>
            <person name="Thrash J.C."/>
        </authorList>
    </citation>
    <scope>NUCLEOTIDE SEQUENCE [LARGE SCALE GENOMIC DNA]</scope>
    <source>
        <strain evidence="10 11">LSUCC0057</strain>
    </source>
</reference>
<comment type="catalytic activity">
    <reaction evidence="1">
        <text>(7,8-dihydropterin-6-yl)methyl diphosphate + 4-aminobenzoate = 7,8-dihydropteroate + diphosphate</text>
        <dbReference type="Rhea" id="RHEA:19949"/>
        <dbReference type="ChEBI" id="CHEBI:17836"/>
        <dbReference type="ChEBI" id="CHEBI:17839"/>
        <dbReference type="ChEBI" id="CHEBI:33019"/>
        <dbReference type="ChEBI" id="CHEBI:72950"/>
        <dbReference type="EC" id="2.5.1.15"/>
    </reaction>
</comment>
<keyword evidence="5 10" id="KW-0808">Transferase</keyword>
<evidence type="ECO:0000259" key="9">
    <source>
        <dbReference type="PROSITE" id="PS50972"/>
    </source>
</evidence>
<evidence type="ECO:0000313" key="10">
    <source>
        <dbReference type="EMBL" id="TFH67307.1"/>
    </source>
</evidence>
<dbReference type="InterPro" id="IPR045031">
    <property type="entry name" value="DHP_synth-like"/>
</dbReference>